<evidence type="ECO:0000256" key="2">
    <source>
        <dbReference type="ARBA" id="ARBA00006325"/>
    </source>
</evidence>
<keyword evidence="4 7" id="KW-1133">Transmembrane helix</keyword>
<keyword evidence="9" id="KW-1185">Reference proteome</keyword>
<feature type="transmembrane region" description="Helical" evidence="7">
    <location>
        <begin position="190"/>
        <end position="220"/>
    </location>
</feature>
<reference evidence="8 9" key="1">
    <citation type="journal article" date="2017" name="Mol. Ecol.">
        <title>Comparative and population genomic landscape of Phellinus noxius: A hypervariable fungus causing root rot in trees.</title>
        <authorList>
            <person name="Chung C.L."/>
            <person name="Lee T.J."/>
            <person name="Akiba M."/>
            <person name="Lee H.H."/>
            <person name="Kuo T.H."/>
            <person name="Liu D."/>
            <person name="Ke H.M."/>
            <person name="Yokoi T."/>
            <person name="Roa M.B."/>
            <person name="Lu M.J."/>
            <person name="Chang Y.Y."/>
            <person name="Ann P.J."/>
            <person name="Tsai J.N."/>
            <person name="Chen C.Y."/>
            <person name="Tzean S.S."/>
            <person name="Ota Y."/>
            <person name="Hattori T."/>
            <person name="Sahashi N."/>
            <person name="Liou R.F."/>
            <person name="Kikuchi T."/>
            <person name="Tsai I.J."/>
        </authorList>
    </citation>
    <scope>NUCLEOTIDE SEQUENCE [LARGE SCALE GENOMIC DNA]</scope>
    <source>
        <strain evidence="8 9">FFPRI411160</strain>
    </source>
</reference>
<evidence type="ECO:0000313" key="8">
    <source>
        <dbReference type="EMBL" id="PAV19976.1"/>
    </source>
</evidence>
<comment type="caution">
    <text evidence="8">The sequence shown here is derived from an EMBL/GenBank/DDBJ whole genome shotgun (WGS) entry which is preliminary data.</text>
</comment>
<dbReference type="InParanoid" id="A0A286UK33"/>
<comment type="similarity">
    <text evidence="2">Belongs to the TMEM170 family.</text>
</comment>
<dbReference type="GO" id="GO:0016020">
    <property type="term" value="C:membrane"/>
    <property type="evidence" value="ECO:0007669"/>
    <property type="project" value="UniProtKB-SubCell"/>
</dbReference>
<keyword evidence="3 7" id="KW-0812">Transmembrane</keyword>
<sequence>MSQNQSPSWPSLYNPAVDLIPVAHEAAVQPRGVYLYNVDDIFRFTFYWTLIFYIPVFVLCGIIAFINIAFAPNPYKNRLYPQTQFFYLFGSRFRLLRNNIRLRKASRATEETEEHPLALSTFSSAASPTSTTPFVPNVFPSADTRNFNSQGLSSPTPHSVLGTAHPSASSLPSSRRLPPRPKTNVHRTRAVYALLVLLFFFASGLLGAVIGSAVVGYLLAALYKAGNFNMSTWIPVIFALVQTLVAFLGIYPSIAEII</sequence>
<dbReference type="AlphaFoldDB" id="A0A286UK33"/>
<feature type="transmembrane region" description="Helical" evidence="7">
    <location>
        <begin position="232"/>
        <end position="251"/>
    </location>
</feature>
<protein>
    <submittedName>
        <fullName evidence="8">Integral membrane</fullName>
    </submittedName>
</protein>
<evidence type="ECO:0000256" key="3">
    <source>
        <dbReference type="ARBA" id="ARBA00022692"/>
    </source>
</evidence>
<dbReference type="PANTHER" id="PTHR22779">
    <property type="entry name" value="SD17342P"/>
    <property type="match status" value="1"/>
</dbReference>
<evidence type="ECO:0000256" key="4">
    <source>
        <dbReference type="ARBA" id="ARBA00022989"/>
    </source>
</evidence>
<dbReference type="STRING" id="2282107.A0A286UK33"/>
<proteinExistence type="inferred from homology"/>
<keyword evidence="5 7" id="KW-0472">Membrane</keyword>
<dbReference type="EMBL" id="NBII01000004">
    <property type="protein sequence ID" value="PAV19976.1"/>
    <property type="molecule type" value="Genomic_DNA"/>
</dbReference>
<dbReference type="InterPro" id="IPR019334">
    <property type="entry name" value="TMEM170A/B/YPR153W-like"/>
</dbReference>
<accession>A0A286UK33</accession>
<organism evidence="8 9">
    <name type="scientific">Pyrrhoderma noxium</name>
    <dbReference type="NCBI Taxonomy" id="2282107"/>
    <lineage>
        <taxon>Eukaryota</taxon>
        <taxon>Fungi</taxon>
        <taxon>Dikarya</taxon>
        <taxon>Basidiomycota</taxon>
        <taxon>Agaricomycotina</taxon>
        <taxon>Agaricomycetes</taxon>
        <taxon>Hymenochaetales</taxon>
        <taxon>Hymenochaetaceae</taxon>
        <taxon>Pyrrhoderma</taxon>
    </lineage>
</organism>
<gene>
    <name evidence="8" type="ORF">PNOK_0491000</name>
</gene>
<name>A0A286UK33_9AGAM</name>
<dbReference type="Proteomes" id="UP000217199">
    <property type="component" value="Unassembled WGS sequence"/>
</dbReference>
<dbReference type="Pfam" id="PF10190">
    <property type="entry name" value="Tmemb_170"/>
    <property type="match status" value="1"/>
</dbReference>
<dbReference type="OrthoDB" id="2131401at2759"/>
<evidence type="ECO:0000256" key="5">
    <source>
        <dbReference type="ARBA" id="ARBA00023136"/>
    </source>
</evidence>
<feature type="transmembrane region" description="Helical" evidence="7">
    <location>
        <begin position="46"/>
        <end position="70"/>
    </location>
</feature>
<feature type="region of interest" description="Disordered" evidence="6">
    <location>
        <begin position="161"/>
        <end position="182"/>
    </location>
</feature>
<comment type="subcellular location">
    <subcellularLocation>
        <location evidence="1">Membrane</location>
        <topology evidence="1">Multi-pass membrane protein</topology>
    </subcellularLocation>
</comment>
<evidence type="ECO:0000313" key="9">
    <source>
        <dbReference type="Proteomes" id="UP000217199"/>
    </source>
</evidence>
<evidence type="ECO:0000256" key="1">
    <source>
        <dbReference type="ARBA" id="ARBA00004141"/>
    </source>
</evidence>
<feature type="compositionally biased region" description="Low complexity" evidence="6">
    <location>
        <begin position="166"/>
        <end position="176"/>
    </location>
</feature>
<dbReference type="PANTHER" id="PTHR22779:SF6">
    <property type="entry name" value="SD17342P"/>
    <property type="match status" value="1"/>
</dbReference>
<evidence type="ECO:0000256" key="6">
    <source>
        <dbReference type="SAM" id="MobiDB-lite"/>
    </source>
</evidence>
<evidence type="ECO:0000256" key="7">
    <source>
        <dbReference type="SAM" id="Phobius"/>
    </source>
</evidence>